<accession>A0A392VBE6</accession>
<proteinExistence type="predicted"/>
<evidence type="ECO:0000313" key="2">
    <source>
        <dbReference type="EMBL" id="MCI84569.1"/>
    </source>
</evidence>
<keyword evidence="3" id="KW-1185">Reference proteome</keyword>
<protein>
    <submittedName>
        <fullName evidence="2">Uncharacterized protein</fullName>
    </submittedName>
</protein>
<dbReference type="AlphaFoldDB" id="A0A392VBE6"/>
<dbReference type="Proteomes" id="UP000265520">
    <property type="component" value="Unassembled WGS sequence"/>
</dbReference>
<comment type="caution">
    <text evidence="2">The sequence shown here is derived from an EMBL/GenBank/DDBJ whole genome shotgun (WGS) entry which is preliminary data.</text>
</comment>
<feature type="region of interest" description="Disordered" evidence="1">
    <location>
        <begin position="18"/>
        <end position="40"/>
    </location>
</feature>
<evidence type="ECO:0000313" key="3">
    <source>
        <dbReference type="Proteomes" id="UP000265520"/>
    </source>
</evidence>
<feature type="non-terminal residue" evidence="2">
    <location>
        <position position="1"/>
    </location>
</feature>
<organism evidence="2 3">
    <name type="scientific">Trifolium medium</name>
    <dbReference type="NCBI Taxonomy" id="97028"/>
    <lineage>
        <taxon>Eukaryota</taxon>
        <taxon>Viridiplantae</taxon>
        <taxon>Streptophyta</taxon>
        <taxon>Embryophyta</taxon>
        <taxon>Tracheophyta</taxon>
        <taxon>Spermatophyta</taxon>
        <taxon>Magnoliopsida</taxon>
        <taxon>eudicotyledons</taxon>
        <taxon>Gunneridae</taxon>
        <taxon>Pentapetalae</taxon>
        <taxon>rosids</taxon>
        <taxon>fabids</taxon>
        <taxon>Fabales</taxon>
        <taxon>Fabaceae</taxon>
        <taxon>Papilionoideae</taxon>
        <taxon>50 kb inversion clade</taxon>
        <taxon>NPAAA clade</taxon>
        <taxon>Hologalegina</taxon>
        <taxon>IRL clade</taxon>
        <taxon>Trifolieae</taxon>
        <taxon>Trifolium</taxon>
    </lineage>
</organism>
<dbReference type="EMBL" id="LXQA011094163">
    <property type="protein sequence ID" value="MCI84569.1"/>
    <property type="molecule type" value="Genomic_DNA"/>
</dbReference>
<evidence type="ECO:0000256" key="1">
    <source>
        <dbReference type="SAM" id="MobiDB-lite"/>
    </source>
</evidence>
<reference evidence="2 3" key="1">
    <citation type="journal article" date="2018" name="Front. Plant Sci.">
        <title>Red Clover (Trifolium pratense) and Zigzag Clover (T. medium) - A Picture of Genomic Similarities and Differences.</title>
        <authorList>
            <person name="Dluhosova J."/>
            <person name="Istvanek J."/>
            <person name="Nedelnik J."/>
            <person name="Repkova J."/>
        </authorList>
    </citation>
    <scope>NUCLEOTIDE SEQUENCE [LARGE SCALE GENOMIC DNA]</scope>
    <source>
        <strain evidence="3">cv. 10/8</strain>
        <tissue evidence="2">Leaf</tissue>
    </source>
</reference>
<sequence length="70" mass="7416">VNKSQPCEQCTAPGLELPKLGTETRKKKSSTAPGLVPPELGAKAAKSQEKQTTVCSWLGVFKLGAEARMC</sequence>
<name>A0A392VBE6_9FABA</name>